<evidence type="ECO:0000313" key="3">
    <source>
        <dbReference type="Proteomes" id="UP000070646"/>
    </source>
</evidence>
<accession>A0A133N972</accession>
<sequence>MNKFKLVNFLICFLFIILFFLILNLIFSSYKFNSITPNDMEVKLPLLIFL</sequence>
<organism evidence="2 3">
    <name type="scientific">Clostridium perfringens</name>
    <dbReference type="NCBI Taxonomy" id="1502"/>
    <lineage>
        <taxon>Bacteria</taxon>
        <taxon>Bacillati</taxon>
        <taxon>Bacillota</taxon>
        <taxon>Clostridia</taxon>
        <taxon>Eubacteriales</taxon>
        <taxon>Clostridiaceae</taxon>
        <taxon>Clostridium</taxon>
    </lineage>
</organism>
<keyword evidence="1" id="KW-0812">Transmembrane</keyword>
<evidence type="ECO:0000256" key="1">
    <source>
        <dbReference type="SAM" id="Phobius"/>
    </source>
</evidence>
<dbReference type="PATRIC" id="fig|1502.174.peg.1146"/>
<reference evidence="2 3" key="1">
    <citation type="submission" date="2016-01" db="EMBL/GenBank/DDBJ databases">
        <authorList>
            <person name="Oliw E.H."/>
        </authorList>
    </citation>
    <scope>NUCLEOTIDE SEQUENCE [LARGE SCALE GENOMIC DNA]</scope>
    <source>
        <strain evidence="2 3">MJR7757A</strain>
    </source>
</reference>
<comment type="caution">
    <text evidence="2">The sequence shown here is derived from an EMBL/GenBank/DDBJ whole genome shotgun (WGS) entry which is preliminary data.</text>
</comment>
<proteinExistence type="predicted"/>
<feature type="transmembrane region" description="Helical" evidence="1">
    <location>
        <begin position="6"/>
        <end position="27"/>
    </location>
</feature>
<protein>
    <submittedName>
        <fullName evidence="2">Uncharacterized protein</fullName>
    </submittedName>
</protein>
<dbReference type="Proteomes" id="UP000070646">
    <property type="component" value="Unassembled WGS sequence"/>
</dbReference>
<keyword evidence="1" id="KW-1133">Transmembrane helix</keyword>
<name>A0A133N972_CLOPF</name>
<dbReference type="EMBL" id="LRPU01000058">
    <property type="protein sequence ID" value="KXA12850.1"/>
    <property type="molecule type" value="Genomic_DNA"/>
</dbReference>
<dbReference type="AlphaFoldDB" id="A0A133N972"/>
<keyword evidence="1" id="KW-0472">Membrane</keyword>
<gene>
    <name evidence="2" type="ORF">HMPREF3222_01131</name>
</gene>
<evidence type="ECO:0000313" key="2">
    <source>
        <dbReference type="EMBL" id="KXA12850.1"/>
    </source>
</evidence>